<accession>A0A382Z5P5</accession>
<organism evidence="1">
    <name type="scientific">marine metagenome</name>
    <dbReference type="NCBI Taxonomy" id="408172"/>
    <lineage>
        <taxon>unclassified sequences</taxon>
        <taxon>metagenomes</taxon>
        <taxon>ecological metagenomes</taxon>
    </lineage>
</organism>
<protein>
    <submittedName>
        <fullName evidence="1">Uncharacterized protein</fullName>
    </submittedName>
</protein>
<dbReference type="EMBL" id="UINC01181236">
    <property type="protein sequence ID" value="SVD90824.1"/>
    <property type="molecule type" value="Genomic_DNA"/>
</dbReference>
<name>A0A382Z5P5_9ZZZZ</name>
<feature type="non-terminal residue" evidence="1">
    <location>
        <position position="76"/>
    </location>
</feature>
<dbReference type="AlphaFoldDB" id="A0A382Z5P5"/>
<evidence type="ECO:0000313" key="1">
    <source>
        <dbReference type="EMBL" id="SVD90824.1"/>
    </source>
</evidence>
<sequence length="76" mass="8187">MQASDRTVLRSDARTMKTTTQLLDGIGREQLKITEIRVTPLSYRPADGSCIHICGPVVLTKMDAGLVEGLTDAGIT</sequence>
<gene>
    <name evidence="1" type="ORF">METZ01_LOCUS443678</name>
</gene>
<proteinExistence type="predicted"/>
<reference evidence="1" key="1">
    <citation type="submission" date="2018-05" db="EMBL/GenBank/DDBJ databases">
        <authorList>
            <person name="Lanie J.A."/>
            <person name="Ng W.-L."/>
            <person name="Kazmierczak K.M."/>
            <person name="Andrzejewski T.M."/>
            <person name="Davidsen T.M."/>
            <person name="Wayne K.J."/>
            <person name="Tettelin H."/>
            <person name="Glass J.I."/>
            <person name="Rusch D."/>
            <person name="Podicherti R."/>
            <person name="Tsui H.-C.T."/>
            <person name="Winkler M.E."/>
        </authorList>
    </citation>
    <scope>NUCLEOTIDE SEQUENCE</scope>
</reference>